<gene>
    <name evidence="1" type="ORF">FCL42_19890</name>
</gene>
<evidence type="ECO:0000313" key="2">
    <source>
        <dbReference type="Proteomes" id="UP000305675"/>
    </source>
</evidence>
<evidence type="ECO:0000313" key="1">
    <source>
        <dbReference type="EMBL" id="TKB50048.1"/>
    </source>
</evidence>
<dbReference type="RefSeq" id="WP_136865180.1">
    <property type="nucleotide sequence ID" value="NZ_SWCJ01000024.1"/>
</dbReference>
<proteinExistence type="predicted"/>
<keyword evidence="2" id="KW-1185">Reference proteome</keyword>
<protein>
    <submittedName>
        <fullName evidence="1">Uncharacterized protein</fullName>
    </submittedName>
</protein>
<accession>A0A4U1BIZ3</accession>
<organism evidence="1 2">
    <name type="scientific">Ferrimonas aestuarii</name>
    <dbReference type="NCBI Taxonomy" id="2569539"/>
    <lineage>
        <taxon>Bacteria</taxon>
        <taxon>Pseudomonadati</taxon>
        <taxon>Pseudomonadota</taxon>
        <taxon>Gammaproteobacteria</taxon>
        <taxon>Alteromonadales</taxon>
        <taxon>Ferrimonadaceae</taxon>
        <taxon>Ferrimonas</taxon>
    </lineage>
</organism>
<comment type="caution">
    <text evidence="1">The sequence shown here is derived from an EMBL/GenBank/DDBJ whole genome shotgun (WGS) entry which is preliminary data.</text>
</comment>
<sequence>MSISGALEDEPVVANYIIVDSKESLNLDTLNEVSLNSEIGISFLVIRDELLCDPVIYWAKNKNIQLLCILSKWRQRMQKYLPSPSVYEYFSDYEVALMAVFITADLERVWSVQRLGQGSHALSLIEVLWPLQPSKPVPKLMLCSRQPCSCGHDYRQQLRRVSTIAKSHGVKVVSSDCQSDCSVLGTGQLIKQDGQAVSAKHLFGWSDKKLERFFINETK</sequence>
<dbReference type="AlphaFoldDB" id="A0A4U1BIZ3"/>
<name>A0A4U1BIZ3_9GAMM</name>
<reference evidence="1 2" key="1">
    <citation type="submission" date="2019-04" db="EMBL/GenBank/DDBJ databases">
        <authorList>
            <person name="Hwang J.C."/>
        </authorList>
    </citation>
    <scope>NUCLEOTIDE SEQUENCE [LARGE SCALE GENOMIC DNA]</scope>
    <source>
        <strain evidence="1 2">IMCC35002</strain>
    </source>
</reference>
<dbReference type="Proteomes" id="UP000305675">
    <property type="component" value="Unassembled WGS sequence"/>
</dbReference>
<dbReference type="EMBL" id="SWCJ01000024">
    <property type="protein sequence ID" value="TKB50048.1"/>
    <property type="molecule type" value="Genomic_DNA"/>
</dbReference>